<protein>
    <submittedName>
        <fullName evidence="1">Uncharacterized protein</fullName>
    </submittedName>
</protein>
<reference evidence="1 2" key="1">
    <citation type="submission" date="2019-05" db="EMBL/GenBank/DDBJ databases">
        <title>Emergence of the Ug99 lineage of the wheat stem rust pathogen through somatic hybridization.</title>
        <authorList>
            <person name="Li F."/>
            <person name="Upadhyaya N.M."/>
            <person name="Sperschneider J."/>
            <person name="Matny O."/>
            <person name="Nguyen-Phuc H."/>
            <person name="Mago R."/>
            <person name="Raley C."/>
            <person name="Miller M.E."/>
            <person name="Silverstein K.A.T."/>
            <person name="Henningsen E."/>
            <person name="Hirsch C.D."/>
            <person name="Visser B."/>
            <person name="Pretorius Z.A."/>
            <person name="Steffenson B.J."/>
            <person name="Schwessinger B."/>
            <person name="Dodds P.N."/>
            <person name="Figueroa M."/>
        </authorList>
    </citation>
    <scope>NUCLEOTIDE SEQUENCE [LARGE SCALE GENOMIC DNA]</scope>
    <source>
        <strain evidence="1 2">Ug99</strain>
    </source>
</reference>
<sequence>MALAYKTLPSEAAGFPSSFPNVTSWKKDVQPTWLTDHHTIPMMAATNNSCDGNVERLTHYDHASFEALALNPSSSSWNWCFELADRHPPNIAGESEQRVLNTNPTSFKAGYIS</sequence>
<dbReference type="AlphaFoldDB" id="A0A5B0QYU0"/>
<name>A0A5B0QYU0_PUCGR</name>
<evidence type="ECO:0000313" key="1">
    <source>
        <dbReference type="EMBL" id="KAA1118466.1"/>
    </source>
</evidence>
<proteinExistence type="predicted"/>
<comment type="caution">
    <text evidence="1">The sequence shown here is derived from an EMBL/GenBank/DDBJ whole genome shotgun (WGS) entry which is preliminary data.</text>
</comment>
<organism evidence="1 2">
    <name type="scientific">Puccinia graminis f. sp. tritici</name>
    <dbReference type="NCBI Taxonomy" id="56615"/>
    <lineage>
        <taxon>Eukaryota</taxon>
        <taxon>Fungi</taxon>
        <taxon>Dikarya</taxon>
        <taxon>Basidiomycota</taxon>
        <taxon>Pucciniomycotina</taxon>
        <taxon>Pucciniomycetes</taxon>
        <taxon>Pucciniales</taxon>
        <taxon>Pucciniaceae</taxon>
        <taxon>Puccinia</taxon>
    </lineage>
</organism>
<dbReference type="EMBL" id="VDEP01000250">
    <property type="protein sequence ID" value="KAA1118466.1"/>
    <property type="molecule type" value="Genomic_DNA"/>
</dbReference>
<evidence type="ECO:0000313" key="2">
    <source>
        <dbReference type="Proteomes" id="UP000325313"/>
    </source>
</evidence>
<accession>A0A5B0QYU0</accession>
<gene>
    <name evidence="1" type="ORF">PGTUg99_009783</name>
</gene>
<dbReference type="Proteomes" id="UP000325313">
    <property type="component" value="Unassembled WGS sequence"/>
</dbReference>